<organism evidence="4">
    <name type="scientific">Schistocephalus solidus</name>
    <name type="common">Tapeworm</name>
    <dbReference type="NCBI Taxonomy" id="70667"/>
    <lineage>
        <taxon>Eukaryota</taxon>
        <taxon>Metazoa</taxon>
        <taxon>Spiralia</taxon>
        <taxon>Lophotrochozoa</taxon>
        <taxon>Platyhelminthes</taxon>
        <taxon>Cestoda</taxon>
        <taxon>Eucestoda</taxon>
        <taxon>Diphyllobothriidea</taxon>
        <taxon>Diphyllobothriidae</taxon>
        <taxon>Schistocephalus</taxon>
    </lineage>
</organism>
<dbReference type="EMBL" id="UYSU01037339">
    <property type="protein sequence ID" value="VDL98913.1"/>
    <property type="molecule type" value="Genomic_DNA"/>
</dbReference>
<dbReference type="GO" id="GO:0006355">
    <property type="term" value="P:regulation of DNA-templated transcription"/>
    <property type="evidence" value="ECO:0007669"/>
    <property type="project" value="InterPro"/>
</dbReference>
<dbReference type="Pfam" id="PF02820">
    <property type="entry name" value="MBT"/>
    <property type="match status" value="1"/>
</dbReference>
<evidence type="ECO:0000256" key="1">
    <source>
        <dbReference type="SAM" id="SignalP"/>
    </source>
</evidence>
<dbReference type="STRING" id="70667.A0A183T7T0"/>
<feature type="chain" id="PRO_5043141446" evidence="1">
    <location>
        <begin position="22"/>
        <end position="282"/>
    </location>
</feature>
<sequence>MVRLLWHLSLTSMALHSSVTSEPAVKDGDFTSLQPRRQISFPVALTQINRWRAGGVKGIKVDPALTSSLRTIVGVLNLSKGTINRSLEVDSLVEAVDQRSALAETPPPVVESLSTTSTAALVVAEATFGAAAKSTPRTQEGAAVSRRLSLSSAALGPSRRSSAGGGGGQVRRFRTATFTLARVIETSGPRIRVRLVGTDDRNDCWFLVDSDQIRPYPSGEPLQPPFGYVHNHLVWHKTLKKATEEGRFAPAACFITVSVSLFCPVWGLTTLRPVSQTTPAFH</sequence>
<accession>A0A183T7T0</accession>
<evidence type="ECO:0000313" key="4">
    <source>
        <dbReference type="WBParaSite" id="SSLN_0001300001-mRNA-1"/>
    </source>
</evidence>
<protein>
    <submittedName>
        <fullName evidence="4">PAP_fibrillin domain-containing protein</fullName>
    </submittedName>
</protein>
<dbReference type="Proteomes" id="UP000275846">
    <property type="component" value="Unassembled WGS sequence"/>
</dbReference>
<feature type="signal peptide" evidence="1">
    <location>
        <begin position="1"/>
        <end position="21"/>
    </location>
</feature>
<reference evidence="2 3" key="2">
    <citation type="submission" date="2018-11" db="EMBL/GenBank/DDBJ databases">
        <authorList>
            <consortium name="Pathogen Informatics"/>
        </authorList>
    </citation>
    <scope>NUCLEOTIDE SEQUENCE [LARGE SCALE GENOMIC DNA]</scope>
    <source>
        <strain evidence="2 3">NST_G2</strain>
    </source>
</reference>
<dbReference type="InterPro" id="IPR004092">
    <property type="entry name" value="Mbt"/>
</dbReference>
<dbReference type="AlphaFoldDB" id="A0A183T7T0"/>
<dbReference type="WBParaSite" id="SSLN_0001300001-mRNA-1">
    <property type="protein sequence ID" value="SSLN_0001300001-mRNA-1"/>
    <property type="gene ID" value="SSLN_0001300001"/>
</dbReference>
<reference evidence="4" key="1">
    <citation type="submission" date="2016-06" db="UniProtKB">
        <authorList>
            <consortium name="WormBaseParasite"/>
        </authorList>
    </citation>
    <scope>IDENTIFICATION</scope>
</reference>
<dbReference type="Gene3D" id="2.30.30.140">
    <property type="match status" value="1"/>
</dbReference>
<dbReference type="GO" id="GO:0005634">
    <property type="term" value="C:nucleus"/>
    <property type="evidence" value="ECO:0007669"/>
    <property type="project" value="InterPro"/>
</dbReference>
<keyword evidence="1" id="KW-0732">Signal</keyword>
<evidence type="ECO:0000313" key="3">
    <source>
        <dbReference type="Proteomes" id="UP000275846"/>
    </source>
</evidence>
<evidence type="ECO:0000313" key="2">
    <source>
        <dbReference type="EMBL" id="VDL98913.1"/>
    </source>
</evidence>
<gene>
    <name evidence="2" type="ORF">SSLN_LOCUS12528</name>
</gene>
<proteinExistence type="predicted"/>
<name>A0A183T7T0_SCHSO</name>
<dbReference type="SUPFAM" id="SSF63748">
    <property type="entry name" value="Tudor/PWWP/MBT"/>
    <property type="match status" value="1"/>
</dbReference>
<dbReference type="OrthoDB" id="2390104at2759"/>
<keyword evidence="3" id="KW-1185">Reference proteome</keyword>